<evidence type="ECO:0000256" key="2">
    <source>
        <dbReference type="ARBA" id="ARBA00022649"/>
    </source>
</evidence>
<reference evidence="17 21" key="2">
    <citation type="journal article" date="2019" name="Nat. Commun.">
        <title>Gram positive-like bacteriocins with broad spectrum anti-Bacteroidales activity encoded on mobile elements of the human gut microbiota.</title>
        <authorList>
            <person name="Bechon N."/>
            <person name="Coyne M.J.Jr."/>
            <person name="Laclare-Mceneany V."/>
            <person name="Chatzidaki-Livanis M."/>
            <person name="Ghigo J.-M."/>
            <person name="Comstock L.E."/>
        </authorList>
    </citation>
    <scope>NUCLEOTIDE SEQUENCE [LARGE SCALE GENOMIC DNA]</scope>
    <source>
        <strain evidence="17 21">CL01T12C17</strain>
    </source>
</reference>
<comment type="similarity">
    <text evidence="6">Belongs to the HepT RNase toxin family.</text>
</comment>
<evidence type="ECO:0000313" key="15">
    <source>
        <dbReference type="EMBL" id="RGT93750.1"/>
    </source>
</evidence>
<dbReference type="EMBL" id="JABDSI010000136">
    <property type="protein sequence ID" value="NMW42328.1"/>
    <property type="molecule type" value="Genomic_DNA"/>
</dbReference>
<dbReference type="AlphaFoldDB" id="A0A380Z7G9"/>
<reference evidence="24 25" key="5">
    <citation type="submission" date="2020-04" db="EMBL/GenBank/DDBJ databases">
        <title>A novel gut-associated lysogenic phage, Bacteroides phage BV01, alters the host transcriptome and bile acid metabolism in Bacteroides vulgatus.</title>
        <authorList>
            <person name="Campbell D.E."/>
            <person name="Ly L."/>
            <person name="Ridlon J.M."/>
            <person name="Hsiao A."/>
            <person name="Degnan P.H."/>
        </authorList>
    </citation>
    <scope>NUCLEOTIDE SEQUENCE [LARGE SCALE GENOMIC DNA]</scope>
    <source>
        <strain evidence="12 24">VPI-4506</strain>
        <strain evidence="13 25">VPI-BV8526</strain>
    </source>
</reference>
<comment type="caution">
    <text evidence="15">The sequence shown here is derived from an EMBL/GenBank/DDBJ whole genome shotgun (WGS) entry which is preliminary data.</text>
</comment>
<dbReference type="Proteomes" id="UP001200843">
    <property type="component" value="Unassembled WGS sequence"/>
</dbReference>
<evidence type="ECO:0000313" key="14">
    <source>
        <dbReference type="EMBL" id="RGL86310.1"/>
    </source>
</evidence>
<evidence type="ECO:0000313" key="19">
    <source>
        <dbReference type="Proteomes" id="UP000283833"/>
    </source>
</evidence>
<evidence type="ECO:0000313" key="11">
    <source>
        <dbReference type="EMBL" id="MSS48116.1"/>
    </source>
</evidence>
<keyword evidence="2" id="KW-1277">Toxin-antitoxin system</keyword>
<dbReference type="EMBL" id="QSSN01000009">
    <property type="protein sequence ID" value="RGL86310.1"/>
    <property type="molecule type" value="Genomic_DNA"/>
</dbReference>
<dbReference type="EMBL" id="VULU01000010">
    <property type="protein sequence ID" value="MSS48116.1"/>
    <property type="molecule type" value="Genomic_DNA"/>
</dbReference>
<name>A0A380Z7G9_PHOVU</name>
<evidence type="ECO:0000313" key="9">
    <source>
        <dbReference type="EMBL" id="MBV3487937.1"/>
    </source>
</evidence>
<keyword evidence="1" id="KW-0597">Phosphoprotein</keyword>
<dbReference type="GO" id="GO:0004540">
    <property type="term" value="F:RNA nuclease activity"/>
    <property type="evidence" value="ECO:0007669"/>
    <property type="project" value="InterPro"/>
</dbReference>
<proteinExistence type="inferred from homology"/>
<dbReference type="Proteomes" id="UP000285777">
    <property type="component" value="Unassembled WGS sequence"/>
</dbReference>
<keyword evidence="3" id="KW-0540">Nuclease</keyword>
<dbReference type="Proteomes" id="UP000583639">
    <property type="component" value="Unassembled WGS sequence"/>
</dbReference>
<dbReference type="EMBL" id="WCXA01000004">
    <property type="protein sequence ID" value="KAB3866137.1"/>
    <property type="molecule type" value="Genomic_DNA"/>
</dbReference>
<evidence type="ECO:0000313" key="18">
    <source>
        <dbReference type="Proteomes" id="UP000261278"/>
    </source>
</evidence>
<dbReference type="PANTHER" id="PTHR34139:SF1">
    <property type="entry name" value="RNASE MJ1380-RELATED"/>
    <property type="match status" value="1"/>
</dbReference>
<reference evidence="10" key="7">
    <citation type="submission" date="2022-01" db="EMBL/GenBank/DDBJ databases">
        <title>Collection of gut derived symbiotic bacterial strains cultured from healthy donors.</title>
        <authorList>
            <person name="Lin H."/>
            <person name="Kohout C."/>
            <person name="Waligurski E."/>
            <person name="Pamer E.G."/>
        </authorList>
    </citation>
    <scope>NUCLEOTIDE SEQUENCE</scope>
    <source>
        <strain evidence="10">DFI.6.72</strain>
    </source>
</reference>
<evidence type="ECO:0000256" key="1">
    <source>
        <dbReference type="ARBA" id="ARBA00022553"/>
    </source>
</evidence>
<accession>A0A380Z7G9</accession>
<dbReference type="InterPro" id="IPR051813">
    <property type="entry name" value="HepT_RNase_toxin"/>
</dbReference>
<dbReference type="InterPro" id="IPR008201">
    <property type="entry name" value="HepT-like"/>
</dbReference>
<reference evidence="11 22" key="4">
    <citation type="submission" date="2019-09" db="EMBL/GenBank/DDBJ databases">
        <title>In-depth cultivation of the pig gut microbiome towards novel bacterial diversity and tailored functional studies.</title>
        <authorList>
            <person name="Wylensek D."/>
            <person name="Hitch T.C.A."/>
            <person name="Clavel T."/>
        </authorList>
    </citation>
    <scope>NUCLEOTIDE SEQUENCE [LARGE SCALE GENOMIC DNA]</scope>
    <source>
        <strain evidence="11 22">WCA-389-WT-3C</strain>
    </source>
</reference>
<dbReference type="PANTHER" id="PTHR34139">
    <property type="entry name" value="UPF0331 PROTEIN MJ0127"/>
    <property type="match status" value="1"/>
</dbReference>
<evidence type="ECO:0000256" key="6">
    <source>
        <dbReference type="ARBA" id="ARBA00024207"/>
    </source>
</evidence>
<dbReference type="Proteomes" id="UP000555193">
    <property type="component" value="Unassembled WGS sequence"/>
</dbReference>
<dbReference type="EMBL" id="JAKNGO010000007">
    <property type="protein sequence ID" value="MCG4687905.1"/>
    <property type="molecule type" value="Genomic_DNA"/>
</dbReference>
<dbReference type="Proteomes" id="UP000736888">
    <property type="component" value="Unassembled WGS sequence"/>
</dbReference>
<evidence type="ECO:0000313" key="24">
    <source>
        <dbReference type="Proteomes" id="UP000555193"/>
    </source>
</evidence>
<dbReference type="GO" id="GO:0016787">
    <property type="term" value="F:hydrolase activity"/>
    <property type="evidence" value="ECO:0007669"/>
    <property type="project" value="UniProtKB-KW"/>
</dbReference>
<dbReference type="Gene3D" id="1.20.120.580">
    <property type="entry name" value="bsu32300-like"/>
    <property type="match status" value="1"/>
</dbReference>
<dbReference type="RefSeq" id="WP_016270065.1">
    <property type="nucleotide sequence ID" value="NZ_BAABYE010000001.1"/>
</dbReference>
<keyword evidence="5" id="KW-0378">Hydrolase</keyword>
<reference evidence="7 23" key="3">
    <citation type="journal article" date="2019" name="Nat. Med.">
        <title>A library of human gut bacterial isolates paired with longitudinal multiomics data enables mechanistic microbiome research.</title>
        <authorList>
            <person name="Poyet M."/>
            <person name="Groussin M."/>
            <person name="Gibbons S.M."/>
            <person name="Avila-Pacheco J."/>
            <person name="Jiang X."/>
            <person name="Kearney S.M."/>
            <person name="Perrotta A.R."/>
            <person name="Berdy B."/>
            <person name="Zhao S."/>
            <person name="Lieberman T.D."/>
            <person name="Swanson P.K."/>
            <person name="Smith M."/>
            <person name="Roesemann S."/>
            <person name="Alexander J.E."/>
            <person name="Rich S.A."/>
            <person name="Livny J."/>
            <person name="Vlamakis H."/>
            <person name="Clish C."/>
            <person name="Bullock K."/>
            <person name="Deik A."/>
            <person name="Scott J."/>
            <person name="Pierce K.A."/>
            <person name="Xavier R.J."/>
            <person name="Alm E.J."/>
        </authorList>
    </citation>
    <scope>NUCLEOTIDE SEQUENCE [LARGE SCALE GENOMIC DNA]</scope>
    <source>
        <strain evidence="7 23">BIOML-A9</strain>
    </source>
</reference>
<dbReference type="EMBL" id="JAHPYS010000008">
    <property type="protein sequence ID" value="MBU9138217.1"/>
    <property type="molecule type" value="Genomic_DNA"/>
</dbReference>
<dbReference type="EMBL" id="JABDSH010000086">
    <property type="protein sequence ID" value="NMW37571.1"/>
    <property type="molecule type" value="Genomic_DNA"/>
</dbReference>
<evidence type="ECO:0000256" key="3">
    <source>
        <dbReference type="ARBA" id="ARBA00022722"/>
    </source>
</evidence>
<evidence type="ECO:0000313" key="17">
    <source>
        <dbReference type="EMBL" id="TSE50219.1"/>
    </source>
</evidence>
<evidence type="ECO:0000313" key="20">
    <source>
        <dbReference type="Proteomes" id="UP000285777"/>
    </source>
</evidence>
<evidence type="ECO:0000313" key="10">
    <source>
        <dbReference type="EMBL" id="MCG4687905.1"/>
    </source>
</evidence>
<evidence type="ECO:0000313" key="8">
    <source>
        <dbReference type="EMBL" id="MBU9138217.1"/>
    </source>
</evidence>
<evidence type="ECO:0000313" key="7">
    <source>
        <dbReference type="EMBL" id="KAB3866137.1"/>
    </source>
</evidence>
<evidence type="ECO:0000313" key="21">
    <source>
        <dbReference type="Proteomes" id="UP000408523"/>
    </source>
</evidence>
<gene>
    <name evidence="16" type="ORF">DW150_07405</name>
    <name evidence="15" type="ORF">DWX04_10295</name>
    <name evidence="14" type="ORF">DXC44_09080</name>
    <name evidence="17" type="ORF">EH214_00506</name>
    <name evidence="11" type="ORF">FYJ30_07260</name>
    <name evidence="7" type="ORF">GAS37_03135</name>
    <name evidence="12" type="ORF">HKQ54_15810</name>
    <name evidence="13" type="ORF">HKQ55_19905</name>
    <name evidence="9" type="ORF">KSX14_04695</name>
    <name evidence="8" type="ORF">KTG10_05535</name>
    <name evidence="10" type="ORF">L0N01_04690</name>
</gene>
<dbReference type="EMBL" id="RWHZ01000003">
    <property type="protein sequence ID" value="TSE50219.1"/>
    <property type="molecule type" value="Genomic_DNA"/>
</dbReference>
<evidence type="ECO:0000313" key="22">
    <source>
        <dbReference type="Proteomes" id="UP000460950"/>
    </source>
</evidence>
<dbReference type="Proteomes" id="UP000758576">
    <property type="component" value="Unassembled WGS sequence"/>
</dbReference>
<dbReference type="InterPro" id="IPR037038">
    <property type="entry name" value="HepT-like_sf"/>
</dbReference>
<dbReference type="EMBL" id="QRXI01000011">
    <property type="protein sequence ID" value="RGT93750.1"/>
    <property type="molecule type" value="Genomic_DNA"/>
</dbReference>
<dbReference type="Proteomes" id="UP000261278">
    <property type="component" value="Unassembled WGS sequence"/>
</dbReference>
<evidence type="ECO:0000313" key="13">
    <source>
        <dbReference type="EMBL" id="NMW42328.1"/>
    </source>
</evidence>
<reference evidence="8" key="6">
    <citation type="submission" date="2021-06" db="EMBL/GenBank/DDBJ databases">
        <title>Collection of gut derived symbiotic bacterial strains cultured from healthy donors.</title>
        <authorList>
            <person name="Lin H."/>
            <person name="Littmann E."/>
            <person name="Pamer E.G."/>
        </authorList>
    </citation>
    <scope>NUCLEOTIDE SEQUENCE</scope>
    <source>
        <strain evidence="9">MSK.19.85</strain>
        <strain evidence="8">MSK.6.33</strain>
    </source>
</reference>
<evidence type="ECO:0000256" key="5">
    <source>
        <dbReference type="ARBA" id="ARBA00022801"/>
    </source>
</evidence>
<dbReference type="GO" id="GO:0110001">
    <property type="term" value="C:toxin-antitoxin complex"/>
    <property type="evidence" value="ECO:0007669"/>
    <property type="project" value="InterPro"/>
</dbReference>
<evidence type="ECO:0000256" key="4">
    <source>
        <dbReference type="ARBA" id="ARBA00022741"/>
    </source>
</evidence>
<dbReference type="Proteomes" id="UP000460950">
    <property type="component" value="Unassembled WGS sequence"/>
</dbReference>
<dbReference type="Pfam" id="PF01934">
    <property type="entry name" value="HepT-like"/>
    <property type="match status" value="1"/>
</dbReference>
<dbReference type="Proteomes" id="UP000470332">
    <property type="component" value="Unassembled WGS sequence"/>
</dbReference>
<dbReference type="Proteomes" id="UP000408523">
    <property type="component" value="Unassembled WGS sequence"/>
</dbReference>
<dbReference type="EMBL" id="JAHOGA010000007">
    <property type="protein sequence ID" value="MBV3487937.1"/>
    <property type="molecule type" value="Genomic_DNA"/>
</dbReference>
<evidence type="ECO:0000313" key="12">
    <source>
        <dbReference type="EMBL" id="NMW37571.1"/>
    </source>
</evidence>
<keyword evidence="4" id="KW-0547">Nucleotide-binding</keyword>
<dbReference type="Proteomes" id="UP000283833">
    <property type="component" value="Unassembled WGS sequence"/>
</dbReference>
<evidence type="ECO:0000313" key="16">
    <source>
        <dbReference type="EMBL" id="RHI92527.1"/>
    </source>
</evidence>
<organism evidence="15 19">
    <name type="scientific">Phocaeicola vulgatus</name>
    <name type="common">Bacteroides vulgatus</name>
    <dbReference type="NCBI Taxonomy" id="821"/>
    <lineage>
        <taxon>Bacteria</taxon>
        <taxon>Pseudomonadati</taxon>
        <taxon>Bacteroidota</taxon>
        <taxon>Bacteroidia</taxon>
        <taxon>Bacteroidales</taxon>
        <taxon>Bacteroidaceae</taxon>
        <taxon>Phocaeicola</taxon>
    </lineage>
</organism>
<dbReference type="EMBL" id="QRLF01000010">
    <property type="protein sequence ID" value="RHI92527.1"/>
    <property type="molecule type" value="Genomic_DNA"/>
</dbReference>
<evidence type="ECO:0000313" key="25">
    <source>
        <dbReference type="Proteomes" id="UP000583639"/>
    </source>
</evidence>
<sequence length="127" mass="14545">MHKKDMVDAMLGKIEQAIIRILNNSQSIDSYHYYLITPAGMERLESTCMLLMAVGEGIKGVDKMTNKNLLVHYPEIDWKGVMGMRDIIAHHYFDLDAAVVFEVVKNNLPSMLTIIKKMRTELPLHEI</sequence>
<reference evidence="18 19" key="1">
    <citation type="submission" date="2018-08" db="EMBL/GenBank/DDBJ databases">
        <title>A genome reference for cultivated species of the human gut microbiota.</title>
        <authorList>
            <person name="Zou Y."/>
            <person name="Xue W."/>
            <person name="Luo G."/>
        </authorList>
    </citation>
    <scope>NUCLEOTIDE SEQUENCE [LARGE SCALE GENOMIC DNA]</scope>
    <source>
        <strain evidence="15 19">AF18-14</strain>
        <strain evidence="16 20">AM13-21</strain>
        <strain evidence="14 18">TF05-18</strain>
    </source>
</reference>
<dbReference type="GO" id="GO:0000166">
    <property type="term" value="F:nucleotide binding"/>
    <property type="evidence" value="ECO:0007669"/>
    <property type="project" value="UniProtKB-KW"/>
</dbReference>
<protein>
    <submittedName>
        <fullName evidence="15">DUF86 domain-containing protein</fullName>
    </submittedName>
</protein>
<evidence type="ECO:0000313" key="23">
    <source>
        <dbReference type="Proteomes" id="UP000470332"/>
    </source>
</evidence>